<dbReference type="NCBIfam" id="TIGR02937">
    <property type="entry name" value="sigma70-ECF"/>
    <property type="match status" value="1"/>
</dbReference>
<dbReference type="CDD" id="cd06171">
    <property type="entry name" value="Sigma70_r4"/>
    <property type="match status" value="1"/>
</dbReference>
<dbReference type="InterPro" id="IPR013249">
    <property type="entry name" value="RNA_pol_sigma70_r4_t2"/>
</dbReference>
<dbReference type="InterPro" id="IPR007627">
    <property type="entry name" value="RNA_pol_sigma70_r2"/>
</dbReference>
<organism evidence="7 8">
    <name type="scientific">Algivirga pacifica</name>
    <dbReference type="NCBI Taxonomy" id="1162670"/>
    <lineage>
        <taxon>Bacteria</taxon>
        <taxon>Pseudomonadati</taxon>
        <taxon>Bacteroidota</taxon>
        <taxon>Cytophagia</taxon>
        <taxon>Cytophagales</taxon>
        <taxon>Flammeovirgaceae</taxon>
        <taxon>Algivirga</taxon>
    </lineage>
</organism>
<proteinExistence type="inferred from homology"/>
<evidence type="ECO:0000313" key="8">
    <source>
        <dbReference type="Proteomes" id="UP001500298"/>
    </source>
</evidence>
<dbReference type="PANTHER" id="PTHR43133:SF46">
    <property type="entry name" value="RNA POLYMERASE SIGMA-70 FACTOR ECF SUBFAMILY"/>
    <property type="match status" value="1"/>
</dbReference>
<protein>
    <submittedName>
        <fullName evidence="7">RNA polymerase sigma-70 factor</fullName>
    </submittedName>
</protein>
<feature type="domain" description="RNA polymerase sigma-70 region 2" evidence="5">
    <location>
        <begin position="23"/>
        <end position="89"/>
    </location>
</feature>
<evidence type="ECO:0000259" key="6">
    <source>
        <dbReference type="Pfam" id="PF08281"/>
    </source>
</evidence>
<dbReference type="NCBIfam" id="TIGR02985">
    <property type="entry name" value="Sig70_bacteroi1"/>
    <property type="match status" value="1"/>
</dbReference>
<dbReference type="Proteomes" id="UP001500298">
    <property type="component" value="Unassembled WGS sequence"/>
</dbReference>
<dbReference type="InterPro" id="IPR039425">
    <property type="entry name" value="RNA_pol_sigma-70-like"/>
</dbReference>
<dbReference type="EMBL" id="BAABJX010000005">
    <property type="protein sequence ID" value="GAA4821536.1"/>
    <property type="molecule type" value="Genomic_DNA"/>
</dbReference>
<dbReference type="Pfam" id="PF08281">
    <property type="entry name" value="Sigma70_r4_2"/>
    <property type="match status" value="1"/>
</dbReference>
<dbReference type="Gene3D" id="1.10.10.10">
    <property type="entry name" value="Winged helix-like DNA-binding domain superfamily/Winged helix DNA-binding domain"/>
    <property type="match status" value="1"/>
</dbReference>
<keyword evidence="8" id="KW-1185">Reference proteome</keyword>
<dbReference type="SUPFAM" id="SSF88946">
    <property type="entry name" value="Sigma2 domain of RNA polymerase sigma factors"/>
    <property type="match status" value="1"/>
</dbReference>
<keyword evidence="3" id="KW-0731">Sigma factor</keyword>
<name>A0ABP9D2I3_9BACT</name>
<dbReference type="InterPro" id="IPR014327">
    <property type="entry name" value="RNA_pol_sigma70_bacteroid"/>
</dbReference>
<keyword evidence="4" id="KW-0804">Transcription</keyword>
<dbReference type="InterPro" id="IPR013324">
    <property type="entry name" value="RNA_pol_sigma_r3/r4-like"/>
</dbReference>
<evidence type="ECO:0000256" key="4">
    <source>
        <dbReference type="ARBA" id="ARBA00023163"/>
    </source>
</evidence>
<gene>
    <name evidence="7" type="ORF">GCM10023331_02340</name>
</gene>
<comment type="similarity">
    <text evidence="1">Belongs to the sigma-70 factor family. ECF subfamily.</text>
</comment>
<dbReference type="InterPro" id="IPR013325">
    <property type="entry name" value="RNA_pol_sigma_r2"/>
</dbReference>
<dbReference type="PANTHER" id="PTHR43133">
    <property type="entry name" value="RNA POLYMERASE ECF-TYPE SIGMA FACTO"/>
    <property type="match status" value="1"/>
</dbReference>
<evidence type="ECO:0000259" key="5">
    <source>
        <dbReference type="Pfam" id="PF04542"/>
    </source>
</evidence>
<dbReference type="RefSeq" id="WP_345368583.1">
    <property type="nucleotide sequence ID" value="NZ_BAABJX010000005.1"/>
</dbReference>
<comment type="caution">
    <text evidence="7">The sequence shown here is derived from an EMBL/GenBank/DDBJ whole genome shotgun (WGS) entry which is preliminary data.</text>
</comment>
<evidence type="ECO:0000313" key="7">
    <source>
        <dbReference type="EMBL" id="GAA4821536.1"/>
    </source>
</evidence>
<sequence>MNTEDHNIFQRLSDSDPKALEQLFQDYYEGLCQYAFSYMGDTENAEEIAQELFCQLWEKREQLQISTSIKAYLYGSVRNNCLHQLRKLKVRSNYQQEVLKVQTDTYFPQDILVELELSEKIQQCLNNLPEQRQKIFRMSRFEGKKYKEIAEELGLSIKTVEAQMGKALSTLRVDLAEYLPVCWLAWCLISEQ</sequence>
<dbReference type="SUPFAM" id="SSF88659">
    <property type="entry name" value="Sigma3 and sigma4 domains of RNA polymerase sigma factors"/>
    <property type="match status" value="1"/>
</dbReference>
<keyword evidence="2" id="KW-0805">Transcription regulation</keyword>
<evidence type="ECO:0000256" key="1">
    <source>
        <dbReference type="ARBA" id="ARBA00010641"/>
    </source>
</evidence>
<dbReference type="InterPro" id="IPR014284">
    <property type="entry name" value="RNA_pol_sigma-70_dom"/>
</dbReference>
<dbReference type="Pfam" id="PF04542">
    <property type="entry name" value="Sigma70_r2"/>
    <property type="match status" value="1"/>
</dbReference>
<feature type="domain" description="RNA polymerase sigma factor 70 region 4 type 2" evidence="6">
    <location>
        <begin position="119"/>
        <end position="171"/>
    </location>
</feature>
<evidence type="ECO:0000256" key="3">
    <source>
        <dbReference type="ARBA" id="ARBA00023082"/>
    </source>
</evidence>
<dbReference type="InterPro" id="IPR036388">
    <property type="entry name" value="WH-like_DNA-bd_sf"/>
</dbReference>
<reference evidence="8" key="1">
    <citation type="journal article" date="2019" name="Int. J. Syst. Evol. Microbiol.">
        <title>The Global Catalogue of Microorganisms (GCM) 10K type strain sequencing project: providing services to taxonomists for standard genome sequencing and annotation.</title>
        <authorList>
            <consortium name="The Broad Institute Genomics Platform"/>
            <consortium name="The Broad Institute Genome Sequencing Center for Infectious Disease"/>
            <person name="Wu L."/>
            <person name="Ma J."/>
        </authorList>
    </citation>
    <scope>NUCLEOTIDE SEQUENCE [LARGE SCALE GENOMIC DNA]</scope>
    <source>
        <strain evidence="8">JCM 18326</strain>
    </source>
</reference>
<evidence type="ECO:0000256" key="2">
    <source>
        <dbReference type="ARBA" id="ARBA00023015"/>
    </source>
</evidence>
<dbReference type="Gene3D" id="1.10.1740.10">
    <property type="match status" value="1"/>
</dbReference>
<accession>A0ABP9D2I3</accession>